<gene>
    <name evidence="1" type="ORF">BDR25DRAFT_172899</name>
</gene>
<sequence length="434" mass="47088">MYDSDAITPPSTPTKASHSKSSSASSARSMLGLMRGESVSSTRSRRRGDSISSLTSWCRGISIDESEKPGNTELLTFKYWLSDYEVLDKKQPLGSGLWSDVYLARPTLPRPSASVSTLATPSYPLTSHHSLITGNGCINDPSIPTPPITPTCSRNSSVSKRPLPTLPSAYAIKFPASRSAKHVLAAESLVLSYLSRFPDSSHYIVPFYGQDTRTSALVLKAMDVTLECWIQTDLNALAEGARARRLAGVFPQIAVALIRGLEWMIENGCVHADIKPSNILIDLSSSPPLALYSDFSSATLNHHLTDTNSSSAPLGGGTWDFLDPSLLLKPTSPSPSPTPTPESDTWSLALTFLYFILGSSPFECAGSNVFRRREIVKHGTPLAYTGYGDQGIRNVARLKAVERELGWGVCSWLGRVLVRDATKRVGLGEWRGEL</sequence>
<accession>A0ACB6R9J2</accession>
<proteinExistence type="predicted"/>
<dbReference type="EMBL" id="MU003496">
    <property type="protein sequence ID" value="KAF2475433.1"/>
    <property type="molecule type" value="Genomic_DNA"/>
</dbReference>
<name>A0ACB6R9J2_9PLEO</name>
<protein>
    <submittedName>
        <fullName evidence="1">Uncharacterized protein</fullName>
    </submittedName>
</protein>
<comment type="caution">
    <text evidence="1">The sequence shown here is derived from an EMBL/GenBank/DDBJ whole genome shotgun (WGS) entry which is preliminary data.</text>
</comment>
<evidence type="ECO:0000313" key="2">
    <source>
        <dbReference type="Proteomes" id="UP000799755"/>
    </source>
</evidence>
<keyword evidence="2" id="KW-1185">Reference proteome</keyword>
<evidence type="ECO:0000313" key="1">
    <source>
        <dbReference type="EMBL" id="KAF2475433.1"/>
    </source>
</evidence>
<reference evidence="1" key="1">
    <citation type="journal article" date="2020" name="Stud. Mycol.">
        <title>101 Dothideomycetes genomes: a test case for predicting lifestyles and emergence of pathogens.</title>
        <authorList>
            <person name="Haridas S."/>
            <person name="Albert R."/>
            <person name="Binder M."/>
            <person name="Bloem J."/>
            <person name="Labutti K."/>
            <person name="Salamov A."/>
            <person name="Andreopoulos B."/>
            <person name="Baker S."/>
            <person name="Barry K."/>
            <person name="Bills G."/>
            <person name="Bluhm B."/>
            <person name="Cannon C."/>
            <person name="Castanera R."/>
            <person name="Culley D."/>
            <person name="Daum C."/>
            <person name="Ezra D."/>
            <person name="Gonzalez J."/>
            <person name="Henrissat B."/>
            <person name="Kuo A."/>
            <person name="Liang C."/>
            <person name="Lipzen A."/>
            <person name="Lutzoni F."/>
            <person name="Magnuson J."/>
            <person name="Mondo S."/>
            <person name="Nolan M."/>
            <person name="Ohm R."/>
            <person name="Pangilinan J."/>
            <person name="Park H.-J."/>
            <person name="Ramirez L."/>
            <person name="Alfaro M."/>
            <person name="Sun H."/>
            <person name="Tritt A."/>
            <person name="Yoshinaga Y."/>
            <person name="Zwiers L.-H."/>
            <person name="Turgeon B."/>
            <person name="Goodwin S."/>
            <person name="Spatafora J."/>
            <person name="Crous P."/>
            <person name="Grigoriev I."/>
        </authorList>
    </citation>
    <scope>NUCLEOTIDE SEQUENCE</scope>
    <source>
        <strain evidence="1">ATCC 200398</strain>
    </source>
</reference>
<feature type="non-terminal residue" evidence="1">
    <location>
        <position position="434"/>
    </location>
</feature>
<dbReference type="Proteomes" id="UP000799755">
    <property type="component" value="Unassembled WGS sequence"/>
</dbReference>
<organism evidence="1 2">
    <name type="scientific">Lindgomyces ingoldianus</name>
    <dbReference type="NCBI Taxonomy" id="673940"/>
    <lineage>
        <taxon>Eukaryota</taxon>
        <taxon>Fungi</taxon>
        <taxon>Dikarya</taxon>
        <taxon>Ascomycota</taxon>
        <taxon>Pezizomycotina</taxon>
        <taxon>Dothideomycetes</taxon>
        <taxon>Pleosporomycetidae</taxon>
        <taxon>Pleosporales</taxon>
        <taxon>Lindgomycetaceae</taxon>
        <taxon>Lindgomyces</taxon>
    </lineage>
</organism>